<reference evidence="2 3" key="1">
    <citation type="journal article" date="2019" name="Nat. Ecol. Evol.">
        <title>Megaphylogeny resolves global patterns of mushroom evolution.</title>
        <authorList>
            <person name="Varga T."/>
            <person name="Krizsan K."/>
            <person name="Foldi C."/>
            <person name="Dima B."/>
            <person name="Sanchez-Garcia M."/>
            <person name="Sanchez-Ramirez S."/>
            <person name="Szollosi G.J."/>
            <person name="Szarkandi J.G."/>
            <person name="Papp V."/>
            <person name="Albert L."/>
            <person name="Andreopoulos W."/>
            <person name="Angelini C."/>
            <person name="Antonin V."/>
            <person name="Barry K.W."/>
            <person name="Bougher N.L."/>
            <person name="Buchanan P."/>
            <person name="Buyck B."/>
            <person name="Bense V."/>
            <person name="Catcheside P."/>
            <person name="Chovatia M."/>
            <person name="Cooper J."/>
            <person name="Damon W."/>
            <person name="Desjardin D."/>
            <person name="Finy P."/>
            <person name="Geml J."/>
            <person name="Haridas S."/>
            <person name="Hughes K."/>
            <person name="Justo A."/>
            <person name="Karasinski D."/>
            <person name="Kautmanova I."/>
            <person name="Kiss B."/>
            <person name="Kocsube S."/>
            <person name="Kotiranta H."/>
            <person name="LaButti K.M."/>
            <person name="Lechner B.E."/>
            <person name="Liimatainen K."/>
            <person name="Lipzen A."/>
            <person name="Lukacs Z."/>
            <person name="Mihaltcheva S."/>
            <person name="Morgado L.N."/>
            <person name="Niskanen T."/>
            <person name="Noordeloos M.E."/>
            <person name="Ohm R.A."/>
            <person name="Ortiz-Santana B."/>
            <person name="Ovrebo C."/>
            <person name="Racz N."/>
            <person name="Riley R."/>
            <person name="Savchenko A."/>
            <person name="Shiryaev A."/>
            <person name="Soop K."/>
            <person name="Spirin V."/>
            <person name="Szebenyi C."/>
            <person name="Tomsovsky M."/>
            <person name="Tulloss R.E."/>
            <person name="Uehling J."/>
            <person name="Grigoriev I.V."/>
            <person name="Vagvolgyi C."/>
            <person name="Papp T."/>
            <person name="Martin F.M."/>
            <person name="Miettinen O."/>
            <person name="Hibbett D.S."/>
            <person name="Nagy L.G."/>
        </authorList>
    </citation>
    <scope>NUCLEOTIDE SEQUENCE [LARGE SCALE GENOMIC DNA]</scope>
    <source>
        <strain evidence="2 3">HHB13444</strain>
    </source>
</reference>
<evidence type="ECO:0000313" key="2">
    <source>
        <dbReference type="EMBL" id="TFK79256.1"/>
    </source>
</evidence>
<dbReference type="InParanoid" id="A0A5C3NP03"/>
<feature type="region of interest" description="Disordered" evidence="1">
    <location>
        <begin position="114"/>
        <end position="149"/>
    </location>
</feature>
<dbReference type="EMBL" id="ML212103">
    <property type="protein sequence ID" value="TFK79256.1"/>
    <property type="molecule type" value="Genomic_DNA"/>
</dbReference>
<dbReference type="AlphaFoldDB" id="A0A5C3NP03"/>
<dbReference type="Proteomes" id="UP000308197">
    <property type="component" value="Unassembled WGS sequence"/>
</dbReference>
<feature type="region of interest" description="Disordered" evidence="1">
    <location>
        <begin position="1"/>
        <end position="52"/>
    </location>
</feature>
<sequence length="149" mass="17121">MQRQRRQRRLGDTPRPSVYSRTAQRVPVRLKTSTESHTHAHAYAWPELGPRPDSAVRLVRDIAHGGRRAAGGGDDDRAKHAARCTKHEVRRGRYAVRGGYWVLATVYWRESYDAPRHRHRKAGDLTYAEGGAGQGGRRQRQRQRRKHAQ</sequence>
<evidence type="ECO:0000313" key="3">
    <source>
        <dbReference type="Proteomes" id="UP000308197"/>
    </source>
</evidence>
<name>A0A5C3NP03_9APHY</name>
<proteinExistence type="predicted"/>
<feature type="compositionally biased region" description="Basic residues" evidence="1">
    <location>
        <begin position="137"/>
        <end position="149"/>
    </location>
</feature>
<gene>
    <name evidence="2" type="ORF">K466DRAFT_28456</name>
</gene>
<evidence type="ECO:0000256" key="1">
    <source>
        <dbReference type="SAM" id="MobiDB-lite"/>
    </source>
</evidence>
<keyword evidence="3" id="KW-1185">Reference proteome</keyword>
<organism evidence="2 3">
    <name type="scientific">Polyporus arcularius HHB13444</name>
    <dbReference type="NCBI Taxonomy" id="1314778"/>
    <lineage>
        <taxon>Eukaryota</taxon>
        <taxon>Fungi</taxon>
        <taxon>Dikarya</taxon>
        <taxon>Basidiomycota</taxon>
        <taxon>Agaricomycotina</taxon>
        <taxon>Agaricomycetes</taxon>
        <taxon>Polyporales</taxon>
        <taxon>Polyporaceae</taxon>
        <taxon>Polyporus</taxon>
    </lineage>
</organism>
<accession>A0A5C3NP03</accession>
<protein>
    <submittedName>
        <fullName evidence="2">Uncharacterized protein</fullName>
    </submittedName>
</protein>